<dbReference type="PANTHER" id="PTHR47124:SF1">
    <property type="entry name" value="F-BOX PROTEIN SKIP8"/>
    <property type="match status" value="1"/>
</dbReference>
<name>A0AA38GJP0_TAXCH</name>
<dbReference type="Gene3D" id="1.20.1280.50">
    <property type="match status" value="1"/>
</dbReference>
<dbReference type="Pfam" id="PF12937">
    <property type="entry name" value="F-box-like"/>
    <property type="match status" value="1"/>
</dbReference>
<dbReference type="InterPro" id="IPR032710">
    <property type="entry name" value="NTF2-like_dom_sf"/>
</dbReference>
<dbReference type="InterPro" id="IPR044260">
    <property type="entry name" value="SKIP8-like"/>
</dbReference>
<reference evidence="2 3" key="1">
    <citation type="journal article" date="2021" name="Nat. Plants">
        <title>The Taxus genome provides insights into paclitaxel biosynthesis.</title>
        <authorList>
            <person name="Xiong X."/>
            <person name="Gou J."/>
            <person name="Liao Q."/>
            <person name="Li Y."/>
            <person name="Zhou Q."/>
            <person name="Bi G."/>
            <person name="Li C."/>
            <person name="Du R."/>
            <person name="Wang X."/>
            <person name="Sun T."/>
            <person name="Guo L."/>
            <person name="Liang H."/>
            <person name="Lu P."/>
            <person name="Wu Y."/>
            <person name="Zhang Z."/>
            <person name="Ro D.K."/>
            <person name="Shang Y."/>
            <person name="Huang S."/>
            <person name="Yan J."/>
        </authorList>
    </citation>
    <scope>NUCLEOTIDE SEQUENCE [LARGE SCALE GENOMIC DNA]</scope>
    <source>
        <strain evidence="2">Ta-2019</strain>
    </source>
</reference>
<dbReference type="CDD" id="cd22117">
    <property type="entry name" value="F-box_FBXL4"/>
    <property type="match status" value="1"/>
</dbReference>
<keyword evidence="3" id="KW-1185">Reference proteome</keyword>
<protein>
    <recommendedName>
        <fullName evidence="1">F-box domain-containing protein</fullName>
    </recommendedName>
</protein>
<organism evidence="2 3">
    <name type="scientific">Taxus chinensis</name>
    <name type="common">Chinese yew</name>
    <name type="synonym">Taxus wallichiana var. chinensis</name>
    <dbReference type="NCBI Taxonomy" id="29808"/>
    <lineage>
        <taxon>Eukaryota</taxon>
        <taxon>Viridiplantae</taxon>
        <taxon>Streptophyta</taxon>
        <taxon>Embryophyta</taxon>
        <taxon>Tracheophyta</taxon>
        <taxon>Spermatophyta</taxon>
        <taxon>Pinopsida</taxon>
        <taxon>Pinidae</taxon>
        <taxon>Conifers II</taxon>
        <taxon>Cupressales</taxon>
        <taxon>Taxaceae</taxon>
        <taxon>Taxus</taxon>
    </lineage>
</organism>
<evidence type="ECO:0000313" key="2">
    <source>
        <dbReference type="EMBL" id="KAH9322798.1"/>
    </source>
</evidence>
<dbReference type="PANTHER" id="PTHR47124">
    <property type="entry name" value="F-BOX PROTEIN SKIP8"/>
    <property type="match status" value="1"/>
</dbReference>
<comment type="caution">
    <text evidence="2">The sequence shown here is derived from an EMBL/GenBank/DDBJ whole genome shotgun (WGS) entry which is preliminary data.</text>
</comment>
<dbReference type="Proteomes" id="UP000824469">
    <property type="component" value="Unassembled WGS sequence"/>
</dbReference>
<dbReference type="AlphaFoldDB" id="A0AA38GJP0"/>
<evidence type="ECO:0000259" key="1">
    <source>
        <dbReference type="PROSITE" id="PS50181"/>
    </source>
</evidence>
<dbReference type="EMBL" id="JAHRHJ020000003">
    <property type="protein sequence ID" value="KAH9322798.1"/>
    <property type="molecule type" value="Genomic_DNA"/>
</dbReference>
<evidence type="ECO:0000313" key="3">
    <source>
        <dbReference type="Proteomes" id="UP000824469"/>
    </source>
</evidence>
<dbReference type="InterPro" id="IPR036047">
    <property type="entry name" value="F-box-like_dom_sf"/>
</dbReference>
<feature type="domain" description="F-box" evidence="1">
    <location>
        <begin position="21"/>
        <end position="67"/>
    </location>
</feature>
<sequence length="220" mass="24899">MNNKLQGKTAACGNGTCAMAGSMVEQLVPEIALHVMSYLDYASLCRLSMTNSAMRRVANDDRAWKALYHKDFTTEQGAVLPPNGWKAYYAATKAVIGVNEEWYHVCKSKSLRAMGRLWLNADYVKCIHPGSAVFTGYDEVLQSWEITFHWDQHRDAQLRDVQARVFGDMAWVTFKEFFNTAMGPFLATNIFEFHNGQWLMVHHHSSPMVEVGIADPMVLV</sequence>
<dbReference type="PROSITE" id="PS50181">
    <property type="entry name" value="FBOX"/>
    <property type="match status" value="1"/>
</dbReference>
<proteinExistence type="predicted"/>
<dbReference type="InterPro" id="IPR001810">
    <property type="entry name" value="F-box_dom"/>
</dbReference>
<dbReference type="SUPFAM" id="SSF81383">
    <property type="entry name" value="F-box domain"/>
    <property type="match status" value="1"/>
</dbReference>
<dbReference type="SUPFAM" id="SSF54427">
    <property type="entry name" value="NTF2-like"/>
    <property type="match status" value="1"/>
</dbReference>
<gene>
    <name evidence="2" type="ORF">KI387_017437</name>
</gene>
<dbReference type="Pfam" id="PF13474">
    <property type="entry name" value="SnoaL_3"/>
    <property type="match status" value="1"/>
</dbReference>
<dbReference type="Gene3D" id="3.10.450.50">
    <property type="match status" value="1"/>
</dbReference>
<dbReference type="OMA" id="MQSWQLA"/>
<accession>A0AA38GJP0</accession>
<dbReference type="SMART" id="SM00256">
    <property type="entry name" value="FBOX"/>
    <property type="match status" value="1"/>
</dbReference>
<dbReference type="InterPro" id="IPR037401">
    <property type="entry name" value="SnoaL-like"/>
</dbReference>